<dbReference type="GO" id="GO:0006171">
    <property type="term" value="P:cAMP biosynthetic process"/>
    <property type="evidence" value="ECO:0007669"/>
    <property type="project" value="TreeGrafter"/>
</dbReference>
<dbReference type="InterPro" id="IPR050697">
    <property type="entry name" value="Adenylyl/Guanylyl_Cyclase_3/4"/>
</dbReference>
<evidence type="ECO:0000259" key="2">
    <source>
        <dbReference type="PROSITE" id="PS50125"/>
    </source>
</evidence>
<name>A0A3A5KLL6_9HYPH</name>
<dbReference type="CDD" id="cd07302">
    <property type="entry name" value="CHD"/>
    <property type="match status" value="1"/>
</dbReference>
<evidence type="ECO:0000313" key="3">
    <source>
        <dbReference type="EMBL" id="RJT31966.1"/>
    </source>
</evidence>
<dbReference type="GO" id="GO:0004016">
    <property type="term" value="F:adenylate cyclase activity"/>
    <property type="evidence" value="ECO:0007669"/>
    <property type="project" value="UniProtKB-ARBA"/>
</dbReference>
<dbReference type="EMBL" id="QZWZ01000028">
    <property type="protein sequence ID" value="RJT31966.1"/>
    <property type="molecule type" value="Genomic_DNA"/>
</dbReference>
<dbReference type="SMART" id="SM00028">
    <property type="entry name" value="TPR"/>
    <property type="match status" value="2"/>
</dbReference>
<proteinExistence type="predicted"/>
<gene>
    <name evidence="3" type="ORF">D3227_27525</name>
</gene>
<organism evidence="3 4">
    <name type="scientific">Mesorhizobium waimense</name>
    <dbReference type="NCBI Taxonomy" id="1300307"/>
    <lineage>
        <taxon>Bacteria</taxon>
        <taxon>Pseudomonadati</taxon>
        <taxon>Pseudomonadota</taxon>
        <taxon>Alphaproteobacteria</taxon>
        <taxon>Hyphomicrobiales</taxon>
        <taxon>Phyllobacteriaceae</taxon>
        <taxon>Mesorhizobium</taxon>
    </lineage>
</organism>
<comment type="caution">
    <text evidence="3">The sequence shown here is derived from an EMBL/GenBank/DDBJ whole genome shotgun (WGS) entry which is preliminary data.</text>
</comment>
<dbReference type="AlphaFoldDB" id="A0A3A5KLL6"/>
<evidence type="ECO:0000256" key="1">
    <source>
        <dbReference type="PROSITE-ProRule" id="PRU00339"/>
    </source>
</evidence>
<protein>
    <recommendedName>
        <fullName evidence="2">Guanylate cyclase domain-containing protein</fullName>
    </recommendedName>
</protein>
<dbReference type="SUPFAM" id="SSF48452">
    <property type="entry name" value="TPR-like"/>
    <property type="match status" value="1"/>
</dbReference>
<dbReference type="Pfam" id="PF13431">
    <property type="entry name" value="TPR_17"/>
    <property type="match status" value="1"/>
</dbReference>
<dbReference type="InterPro" id="IPR011990">
    <property type="entry name" value="TPR-like_helical_dom_sf"/>
</dbReference>
<dbReference type="InterPro" id="IPR029787">
    <property type="entry name" value="Nucleotide_cyclase"/>
</dbReference>
<dbReference type="OrthoDB" id="7318636at2"/>
<dbReference type="InterPro" id="IPR019734">
    <property type="entry name" value="TPR_rpt"/>
</dbReference>
<dbReference type="PANTHER" id="PTHR43081">
    <property type="entry name" value="ADENYLATE CYCLASE, TERMINAL-DIFFERENTIATION SPECIFIC-RELATED"/>
    <property type="match status" value="1"/>
</dbReference>
<dbReference type="InterPro" id="IPR001054">
    <property type="entry name" value="A/G_cyclase"/>
</dbReference>
<dbReference type="SUPFAM" id="SSF55073">
    <property type="entry name" value="Nucleotide cyclase"/>
    <property type="match status" value="1"/>
</dbReference>
<keyword evidence="1" id="KW-0802">TPR repeat</keyword>
<feature type="domain" description="Guanylate cyclase" evidence="2">
    <location>
        <begin position="19"/>
        <end position="134"/>
    </location>
</feature>
<dbReference type="Proteomes" id="UP000272706">
    <property type="component" value="Unassembled WGS sequence"/>
</dbReference>
<feature type="repeat" description="TPR" evidence="1">
    <location>
        <begin position="455"/>
        <end position="488"/>
    </location>
</feature>
<dbReference type="Gene3D" id="1.25.40.10">
    <property type="entry name" value="Tetratricopeptide repeat domain"/>
    <property type="match status" value="1"/>
</dbReference>
<dbReference type="PROSITE" id="PS50125">
    <property type="entry name" value="GUANYLATE_CYCLASE_2"/>
    <property type="match status" value="1"/>
</dbReference>
<dbReference type="Pfam" id="PF00211">
    <property type="entry name" value="Guanylate_cyc"/>
    <property type="match status" value="1"/>
</dbReference>
<keyword evidence="4" id="KW-1185">Reference proteome</keyword>
<evidence type="ECO:0000313" key="4">
    <source>
        <dbReference type="Proteomes" id="UP000272706"/>
    </source>
</evidence>
<accession>A0A3A5KLL6</accession>
<sequence>MADNPSPIGEPTVKRRLAAILVADVVGYSRLMAADEALTLAALKARRKNIVEPLVRENGGRIVKFMGDGVLVEFSSAVNALRCALGLQEGMAETNADLTEGRQIKLRIGINLGEVVGDGTDIFGDGVNIAARLEAIAEPSGICISGKVQEEVRGKVDCPMEDMGEQTLKNIDRPVRAYRVRTKTWAAGPLPAEAPSTKHSLAVLPFDNMSGDQEQQYFSDGITEDIITELSRFSSLFVIARNSSFQYRDKATDVRRIGHELGAQYLVEGSIRRTTNRVRVTAQLIEAATGNHLWAERYDRDLDQIFVVQDELVRAISAAIPGRLDRFAVEHLRGKAPNNLTAYDCELRGRWAFFHLAEGLSSALDWYDKAVKADANYALAHAGLGMTCVFGILSLGLPAESALNRGRKHAQQAVSLDENNPTVNAYAAYTYHISGDHRLARKYAERAVALNPNDPFALYVLGCALSYTGEPEQALEWFAKSEQLEPYASDDQRLDTLCDCHYMLRNYEKVIEIHETYQNVPAFLYLVLAAAYAQLGQADQAGAAVNEYERKRPPGHDLKSHITFWMRMCSRQADRDHWLEGFRKSGINV</sequence>
<dbReference type="Gene3D" id="3.30.70.1230">
    <property type="entry name" value="Nucleotide cyclase"/>
    <property type="match status" value="1"/>
</dbReference>
<dbReference type="SUPFAM" id="SSF52964">
    <property type="entry name" value="TolB, N-terminal domain"/>
    <property type="match status" value="1"/>
</dbReference>
<dbReference type="PANTHER" id="PTHR43081:SF19">
    <property type="entry name" value="PH-SENSITIVE ADENYLATE CYCLASE RV1264"/>
    <property type="match status" value="1"/>
</dbReference>
<dbReference type="GO" id="GO:0035556">
    <property type="term" value="P:intracellular signal transduction"/>
    <property type="evidence" value="ECO:0007669"/>
    <property type="project" value="InterPro"/>
</dbReference>
<dbReference type="Gene3D" id="3.40.50.10070">
    <property type="entry name" value="TolB, N-terminal domain"/>
    <property type="match status" value="1"/>
</dbReference>
<reference evidence="3 4" key="1">
    <citation type="submission" date="2018-09" db="EMBL/GenBank/DDBJ databases">
        <title>Mesorhizobium carmichaelinearum sp. nov. isolated from Carmichaelinea spp. root nodules in New Zealand.</title>
        <authorList>
            <person name="De Meyer S.E."/>
        </authorList>
    </citation>
    <scope>NUCLEOTIDE SEQUENCE [LARGE SCALE GENOMIC DNA]</scope>
    <source>
        <strain evidence="3 4">ICMP19557</strain>
    </source>
</reference>
<dbReference type="PROSITE" id="PS50005">
    <property type="entry name" value="TPR"/>
    <property type="match status" value="1"/>
</dbReference>